<reference evidence="1" key="1">
    <citation type="journal article" date="2020" name="Nature">
        <title>Giant virus diversity and host interactions through global metagenomics.</title>
        <authorList>
            <person name="Schulz F."/>
            <person name="Roux S."/>
            <person name="Paez-Espino D."/>
            <person name="Jungbluth S."/>
            <person name="Walsh D.A."/>
            <person name="Denef V.J."/>
            <person name="McMahon K.D."/>
            <person name="Konstantinidis K.T."/>
            <person name="Eloe-Fadrosh E.A."/>
            <person name="Kyrpides N.C."/>
            <person name="Woyke T."/>
        </authorList>
    </citation>
    <scope>NUCLEOTIDE SEQUENCE</scope>
    <source>
        <strain evidence="1">GVMAG-S-1101178-127</strain>
    </source>
</reference>
<proteinExistence type="predicted"/>
<dbReference type="AlphaFoldDB" id="A0A6C0KAU4"/>
<evidence type="ECO:0000313" key="1">
    <source>
        <dbReference type="EMBL" id="QHU13304.1"/>
    </source>
</evidence>
<sequence>MAAPAPAPSILPPAGVLLRAAQIAVDDDRPILLDYWTDSREKKCCIGVKDDTKYLVKTESEYTSTIQRLFKSEGCYIVLTENSLYIVSQDIPVRKITTDLKE</sequence>
<accession>A0A6C0KAU4</accession>
<dbReference type="EMBL" id="MN740817">
    <property type="protein sequence ID" value="QHU13304.1"/>
    <property type="molecule type" value="Genomic_DNA"/>
</dbReference>
<name>A0A6C0KAU4_9ZZZZ</name>
<protein>
    <submittedName>
        <fullName evidence="1">Uncharacterized protein</fullName>
    </submittedName>
</protein>
<organism evidence="1">
    <name type="scientific">viral metagenome</name>
    <dbReference type="NCBI Taxonomy" id="1070528"/>
    <lineage>
        <taxon>unclassified sequences</taxon>
        <taxon>metagenomes</taxon>
        <taxon>organismal metagenomes</taxon>
    </lineage>
</organism>